<feature type="transmembrane region" description="Helical" evidence="7">
    <location>
        <begin position="188"/>
        <end position="212"/>
    </location>
</feature>
<keyword evidence="6 7" id="KW-0472">Membrane</keyword>
<dbReference type="GO" id="GO:0006865">
    <property type="term" value="P:amino acid transport"/>
    <property type="evidence" value="ECO:0007669"/>
    <property type="project" value="UniProtKB-KW"/>
</dbReference>
<keyword evidence="3 7" id="KW-0812">Transmembrane</keyword>
<keyword evidence="4" id="KW-0029">Amino-acid transport</keyword>
<evidence type="ECO:0000256" key="1">
    <source>
        <dbReference type="ARBA" id="ARBA00004370"/>
    </source>
</evidence>
<comment type="caution">
    <text evidence="9">The sequence shown here is derived from an EMBL/GenBank/DDBJ whole genome shotgun (WGS) entry which is preliminary data.</text>
</comment>
<evidence type="ECO:0000256" key="5">
    <source>
        <dbReference type="ARBA" id="ARBA00022989"/>
    </source>
</evidence>
<proteinExistence type="predicted"/>
<feature type="transmembrane region" description="Helical" evidence="7">
    <location>
        <begin position="21"/>
        <end position="41"/>
    </location>
</feature>
<accession>A0ABD3JS72</accession>
<gene>
    <name evidence="9" type="ORF">ACJRO7_033652</name>
</gene>
<comment type="subcellular location">
    <subcellularLocation>
        <location evidence="1">Membrane</location>
    </subcellularLocation>
</comment>
<dbReference type="GO" id="GO:0016020">
    <property type="term" value="C:membrane"/>
    <property type="evidence" value="ECO:0007669"/>
    <property type="project" value="UniProtKB-SubCell"/>
</dbReference>
<sequence>MLPQSVSRGSDEDSRPIKTGTFWTASAHISLAMVAMVAPVVHSAVAPVLLSVASDIANLGWIAGPAAICLISLVCYCTSRLLCDCYRTDHPASGDDKPNYTYADAIRSSGIPHNEAKAKACAFIQYSTLLGRAISITVGASVSMMAIKYMNCFHESWEKECHISSNPYAIIFGITEILLSQIPDFNGIWWVSMVSVVMFFTYSFIGLGQAIAQVAAGGSDESNEAVTKTEKIWMSFQALGDIASAYSFSEILIEIQDTIGSSSDAKTTMKNATLLSTVVTTTLFMLWGCVGYAALGDATPKDLTDLAFDRPFWLYYIANAAILINFVGGYQICSQPIFAFVEEQAANRWPRTRDREIPLPGLGHYKMNLFRLVWRTVFVILTTVISMAFPLFNDVVDIITLGFWPLAVYFPIEMYIEREDIKRWSAKWVCLQMLSMACLVLSIMATVGSIAGLKDDLKDNRPFRMGYY</sequence>
<evidence type="ECO:0000256" key="4">
    <source>
        <dbReference type="ARBA" id="ARBA00022970"/>
    </source>
</evidence>
<evidence type="ECO:0000313" key="10">
    <source>
        <dbReference type="Proteomes" id="UP001634007"/>
    </source>
</evidence>
<keyword evidence="2" id="KW-0813">Transport</keyword>
<feature type="domain" description="Amino acid transporter transmembrane" evidence="8">
    <location>
        <begin position="36"/>
        <end position="453"/>
    </location>
</feature>
<organism evidence="9 10">
    <name type="scientific">Eucalyptus globulus</name>
    <name type="common">Tasmanian blue gum</name>
    <dbReference type="NCBI Taxonomy" id="34317"/>
    <lineage>
        <taxon>Eukaryota</taxon>
        <taxon>Viridiplantae</taxon>
        <taxon>Streptophyta</taxon>
        <taxon>Embryophyta</taxon>
        <taxon>Tracheophyta</taxon>
        <taxon>Spermatophyta</taxon>
        <taxon>Magnoliopsida</taxon>
        <taxon>eudicotyledons</taxon>
        <taxon>Gunneridae</taxon>
        <taxon>Pentapetalae</taxon>
        <taxon>rosids</taxon>
        <taxon>malvids</taxon>
        <taxon>Myrtales</taxon>
        <taxon>Myrtaceae</taxon>
        <taxon>Myrtoideae</taxon>
        <taxon>Eucalypteae</taxon>
        <taxon>Eucalyptus</taxon>
    </lineage>
</organism>
<name>A0ABD3JS72_EUCGL</name>
<feature type="transmembrane region" description="Helical" evidence="7">
    <location>
        <begin position="61"/>
        <end position="83"/>
    </location>
</feature>
<dbReference type="InterPro" id="IPR013057">
    <property type="entry name" value="AA_transpt_TM"/>
</dbReference>
<dbReference type="EMBL" id="JBJKBG010000008">
    <property type="protein sequence ID" value="KAL3729083.1"/>
    <property type="molecule type" value="Genomic_DNA"/>
</dbReference>
<dbReference type="Proteomes" id="UP001634007">
    <property type="component" value="Unassembled WGS sequence"/>
</dbReference>
<evidence type="ECO:0000259" key="8">
    <source>
        <dbReference type="Pfam" id="PF01490"/>
    </source>
</evidence>
<evidence type="ECO:0000313" key="9">
    <source>
        <dbReference type="EMBL" id="KAL3729083.1"/>
    </source>
</evidence>
<reference evidence="9 10" key="1">
    <citation type="submission" date="2024-11" db="EMBL/GenBank/DDBJ databases">
        <title>Chromosome-level genome assembly of Eucalyptus globulus Labill. provides insights into its genome evolution.</title>
        <authorList>
            <person name="Li X."/>
        </authorList>
    </citation>
    <scope>NUCLEOTIDE SEQUENCE [LARGE SCALE GENOMIC DNA]</scope>
    <source>
        <strain evidence="9">CL2024</strain>
        <tissue evidence="9">Fresh tender leaves</tissue>
    </source>
</reference>
<dbReference type="PANTHER" id="PTHR48017">
    <property type="entry name" value="OS05G0424000 PROTEIN-RELATED"/>
    <property type="match status" value="1"/>
</dbReference>
<evidence type="ECO:0000256" key="7">
    <source>
        <dbReference type="SAM" id="Phobius"/>
    </source>
</evidence>
<feature type="transmembrane region" description="Helical" evidence="7">
    <location>
        <begin position="398"/>
        <end position="416"/>
    </location>
</feature>
<feature type="transmembrane region" description="Helical" evidence="7">
    <location>
        <begin position="372"/>
        <end position="392"/>
    </location>
</feature>
<evidence type="ECO:0000256" key="2">
    <source>
        <dbReference type="ARBA" id="ARBA00022448"/>
    </source>
</evidence>
<keyword evidence="5 7" id="KW-1133">Transmembrane helix</keyword>
<feature type="transmembrane region" description="Helical" evidence="7">
    <location>
        <begin position="274"/>
        <end position="293"/>
    </location>
</feature>
<keyword evidence="10" id="KW-1185">Reference proteome</keyword>
<protein>
    <recommendedName>
        <fullName evidence="8">Amino acid transporter transmembrane domain-containing protein</fullName>
    </recommendedName>
</protein>
<feature type="transmembrane region" description="Helical" evidence="7">
    <location>
        <begin position="313"/>
        <end position="333"/>
    </location>
</feature>
<dbReference type="Pfam" id="PF01490">
    <property type="entry name" value="Aa_trans"/>
    <property type="match status" value="1"/>
</dbReference>
<feature type="transmembrane region" description="Helical" evidence="7">
    <location>
        <begin position="428"/>
        <end position="453"/>
    </location>
</feature>
<evidence type="ECO:0000256" key="3">
    <source>
        <dbReference type="ARBA" id="ARBA00022692"/>
    </source>
</evidence>
<evidence type="ECO:0000256" key="6">
    <source>
        <dbReference type="ARBA" id="ARBA00023136"/>
    </source>
</evidence>
<dbReference type="AlphaFoldDB" id="A0ABD3JS72"/>